<dbReference type="OrthoDB" id="4826049at2"/>
<evidence type="ECO:0000313" key="3">
    <source>
        <dbReference type="EMBL" id="GEL45622.1"/>
    </source>
</evidence>
<dbReference type="Proteomes" id="UP000321723">
    <property type="component" value="Unassembled WGS sequence"/>
</dbReference>
<evidence type="ECO:0000313" key="4">
    <source>
        <dbReference type="EMBL" id="MBB5472441.1"/>
    </source>
</evidence>
<feature type="compositionally biased region" description="Pro residues" evidence="1">
    <location>
        <begin position="87"/>
        <end position="103"/>
    </location>
</feature>
<feature type="compositionally biased region" description="Pro residues" evidence="1">
    <location>
        <begin position="70"/>
        <end position="80"/>
    </location>
</feature>
<keyword evidence="2" id="KW-0472">Membrane</keyword>
<dbReference type="EMBL" id="BJVQ01000006">
    <property type="protein sequence ID" value="GEL45622.1"/>
    <property type="molecule type" value="Genomic_DNA"/>
</dbReference>
<gene>
    <name evidence="3" type="ORF">CHO01_07380</name>
    <name evidence="4" type="ORF">HNR08_001177</name>
</gene>
<organism evidence="3 5">
    <name type="scientific">Cellulomonas hominis</name>
    <dbReference type="NCBI Taxonomy" id="156981"/>
    <lineage>
        <taxon>Bacteria</taxon>
        <taxon>Bacillati</taxon>
        <taxon>Actinomycetota</taxon>
        <taxon>Actinomycetes</taxon>
        <taxon>Micrococcales</taxon>
        <taxon>Cellulomonadaceae</taxon>
        <taxon>Cellulomonas</taxon>
    </lineage>
</organism>
<sequence length="449" mass="44671">MSRDLDATLRDLAAGAAAAHRAGADGDVLLVPTVRRVRRRRRVRAAALATGGLAAVTGLALGGFALAPEPAPQPAAPTPTPTVTTPAPTPSATPSATPEPPGVVLPTGDPSASFGTCGSLAGAATPYPVDGRFEAVARLTTTTAAAGSSLEVQGWVDAASGSGPQFSAVPSSGPRLAVVRDGVVVGTGLLGGDDSWDLRAGHQGEFRWTADWLPLAVCAADGQPGVSAGAPLPAGEYQLVPWADVADLGDSEDAPTTGPGQWLSADEAVATVGTRATAVGAPVAFTVTGTAETVAPAPGSGAAPAALVPRDAPECSGPAPVPDPASPLVVDWQHAGAVLAPADLAQTEVTLRYGGGGRLGFSLTAPWLVVSRDGVVVGQEPVFEGDWRPLLATGTAVPITTSVSSIPSCDGSPLPAGTYEVAVVVMVMPDDREAARPTLVSEPATLVVP</sequence>
<evidence type="ECO:0000313" key="5">
    <source>
        <dbReference type="Proteomes" id="UP000321723"/>
    </source>
</evidence>
<accession>A0A511F8Q2</accession>
<name>A0A511F8Q2_9CELL</name>
<keyword evidence="5" id="KW-1185">Reference proteome</keyword>
<evidence type="ECO:0000313" key="6">
    <source>
        <dbReference type="Proteomes" id="UP000564629"/>
    </source>
</evidence>
<protein>
    <submittedName>
        <fullName evidence="3">Uncharacterized protein</fullName>
    </submittedName>
</protein>
<keyword evidence="2" id="KW-1133">Transmembrane helix</keyword>
<comment type="caution">
    <text evidence="3">The sequence shown here is derived from an EMBL/GenBank/DDBJ whole genome shotgun (WGS) entry which is preliminary data.</text>
</comment>
<dbReference type="RefSeq" id="WP_146833766.1">
    <property type="nucleotide sequence ID" value="NZ_BJVQ01000006.1"/>
</dbReference>
<evidence type="ECO:0000256" key="1">
    <source>
        <dbReference type="SAM" id="MobiDB-lite"/>
    </source>
</evidence>
<reference evidence="4 6" key="2">
    <citation type="submission" date="2020-08" db="EMBL/GenBank/DDBJ databases">
        <title>Sequencing the genomes of 1000 actinobacteria strains.</title>
        <authorList>
            <person name="Klenk H.-P."/>
        </authorList>
    </citation>
    <scope>NUCLEOTIDE SEQUENCE [LARGE SCALE GENOMIC DNA]</scope>
    <source>
        <strain evidence="4 6">DSM 9581</strain>
    </source>
</reference>
<dbReference type="AlphaFoldDB" id="A0A511F8Q2"/>
<reference evidence="3 5" key="1">
    <citation type="submission" date="2019-07" db="EMBL/GenBank/DDBJ databases">
        <title>Whole genome shotgun sequence of Cellulomonas hominis NBRC 16055.</title>
        <authorList>
            <person name="Hosoyama A."/>
            <person name="Uohara A."/>
            <person name="Ohji S."/>
            <person name="Ichikawa N."/>
        </authorList>
    </citation>
    <scope>NUCLEOTIDE SEQUENCE [LARGE SCALE GENOMIC DNA]</scope>
    <source>
        <strain evidence="3 5">NBRC 16055</strain>
    </source>
</reference>
<dbReference type="Proteomes" id="UP000564629">
    <property type="component" value="Unassembled WGS sequence"/>
</dbReference>
<dbReference type="EMBL" id="JACHDN010000001">
    <property type="protein sequence ID" value="MBB5472441.1"/>
    <property type="molecule type" value="Genomic_DNA"/>
</dbReference>
<keyword evidence="2" id="KW-0812">Transmembrane</keyword>
<feature type="transmembrane region" description="Helical" evidence="2">
    <location>
        <begin position="45"/>
        <end position="67"/>
    </location>
</feature>
<evidence type="ECO:0000256" key="2">
    <source>
        <dbReference type="SAM" id="Phobius"/>
    </source>
</evidence>
<proteinExistence type="predicted"/>
<feature type="region of interest" description="Disordered" evidence="1">
    <location>
        <begin position="70"/>
        <end position="110"/>
    </location>
</feature>